<dbReference type="GO" id="GO:0045732">
    <property type="term" value="P:positive regulation of protein catabolic process"/>
    <property type="evidence" value="ECO:0007669"/>
    <property type="project" value="TreeGrafter"/>
</dbReference>
<evidence type="ECO:0000256" key="3">
    <source>
        <dbReference type="ARBA" id="ARBA00011486"/>
    </source>
</evidence>
<comment type="similarity">
    <text evidence="2">Belongs to the ODC antizyme family.</text>
</comment>
<dbReference type="Proteomes" id="UP000789570">
    <property type="component" value="Unassembled WGS sequence"/>
</dbReference>
<evidence type="ECO:0000256" key="2">
    <source>
        <dbReference type="ARBA" id="ARBA00008796"/>
    </source>
</evidence>
<dbReference type="EMBL" id="CAJVPQ010018739">
    <property type="protein sequence ID" value="CAG8751805.1"/>
    <property type="molecule type" value="Genomic_DNA"/>
</dbReference>
<protein>
    <recommendedName>
        <fullName evidence="4">Ornithine decarboxylase antizyme</fullName>
    </recommendedName>
</protein>
<evidence type="ECO:0000256" key="4">
    <source>
        <dbReference type="ARBA" id="ARBA00017712"/>
    </source>
</evidence>
<dbReference type="GO" id="GO:0005737">
    <property type="term" value="C:cytoplasm"/>
    <property type="evidence" value="ECO:0007669"/>
    <property type="project" value="TreeGrafter"/>
</dbReference>
<dbReference type="GO" id="GO:0075523">
    <property type="term" value="P:viral translational frameshifting"/>
    <property type="evidence" value="ECO:0007669"/>
    <property type="project" value="UniProtKB-KW"/>
</dbReference>
<dbReference type="AlphaFoldDB" id="A0A9N9IX97"/>
<dbReference type="InterPro" id="IPR016181">
    <property type="entry name" value="Acyl_CoA_acyltransferase"/>
</dbReference>
<proteinExistence type="inferred from homology"/>
<evidence type="ECO:0000256" key="1">
    <source>
        <dbReference type="ARBA" id="ARBA00002307"/>
    </source>
</evidence>
<accession>A0A9N9IX97</accession>
<comment type="function">
    <text evidence="1">Ornithine decarboxylase (ODC) antizyme protein that negatively regulates ODC activity and intracellular polyamine biosynthesis in response to increased intracellular polyamine levels. Binds to ODC monomers, inhibiting the assembly of the functional ODC homodimer, and targets the monomers for ubiquitin-independent proteolytic destruction by the 26S proteasome.</text>
</comment>
<comment type="subunit">
    <text evidence="3">Interacts with ODC and thereby sterically blocks ODC homodimerization.</text>
</comment>
<dbReference type="GO" id="GO:0005634">
    <property type="term" value="C:nucleus"/>
    <property type="evidence" value="ECO:0007669"/>
    <property type="project" value="TreeGrafter"/>
</dbReference>
<evidence type="ECO:0000256" key="5">
    <source>
        <dbReference type="ARBA" id="ARBA00022758"/>
    </source>
</evidence>
<dbReference type="SUPFAM" id="SSF55729">
    <property type="entry name" value="Acyl-CoA N-acyltransferases (Nat)"/>
    <property type="match status" value="1"/>
</dbReference>
<feature type="non-terminal residue" evidence="6">
    <location>
        <position position="211"/>
    </location>
</feature>
<evidence type="ECO:0000313" key="7">
    <source>
        <dbReference type="Proteomes" id="UP000789570"/>
    </source>
</evidence>
<evidence type="ECO:0000313" key="6">
    <source>
        <dbReference type="EMBL" id="CAG8751805.1"/>
    </source>
</evidence>
<comment type="caution">
    <text evidence="6">The sequence shown here is derived from an EMBL/GenBank/DDBJ whole genome shotgun (WGS) entry which is preliminary data.</text>
</comment>
<dbReference type="PANTHER" id="PTHR10279:SF10">
    <property type="entry name" value="ORNITHINE DECARBOXYLASE ANTIZYME"/>
    <property type="match status" value="1"/>
</dbReference>
<keyword evidence="7" id="KW-1185">Reference proteome</keyword>
<dbReference type="PANTHER" id="PTHR10279">
    <property type="entry name" value="ORNITHINE DECARBOXYLASE ANTIZYME"/>
    <property type="match status" value="1"/>
</dbReference>
<dbReference type="Pfam" id="PF02100">
    <property type="entry name" value="ODC_AZ"/>
    <property type="match status" value="1"/>
</dbReference>
<organism evidence="6 7">
    <name type="scientific">Funneliformis caledonium</name>
    <dbReference type="NCBI Taxonomy" id="1117310"/>
    <lineage>
        <taxon>Eukaryota</taxon>
        <taxon>Fungi</taxon>
        <taxon>Fungi incertae sedis</taxon>
        <taxon>Mucoromycota</taxon>
        <taxon>Glomeromycotina</taxon>
        <taxon>Glomeromycetes</taxon>
        <taxon>Glomerales</taxon>
        <taxon>Glomeraceae</taxon>
        <taxon>Funneliformis</taxon>
    </lineage>
</organism>
<dbReference type="Gene3D" id="3.40.630.60">
    <property type="match status" value="1"/>
</dbReference>
<dbReference type="InterPro" id="IPR038581">
    <property type="entry name" value="ODC_AZ_sf"/>
</dbReference>
<reference evidence="6" key="1">
    <citation type="submission" date="2021-06" db="EMBL/GenBank/DDBJ databases">
        <authorList>
            <person name="Kallberg Y."/>
            <person name="Tangrot J."/>
            <person name="Rosling A."/>
        </authorList>
    </citation>
    <scope>NUCLEOTIDE SEQUENCE</scope>
    <source>
        <strain evidence="6">UK204</strain>
    </source>
</reference>
<dbReference type="GO" id="GO:0008073">
    <property type="term" value="F:ornithine decarboxylase inhibitor activity"/>
    <property type="evidence" value="ECO:0007669"/>
    <property type="project" value="InterPro"/>
</dbReference>
<name>A0A9N9IX97_9GLOM</name>
<dbReference type="InterPro" id="IPR002993">
    <property type="entry name" value="ODC_AZ"/>
</dbReference>
<keyword evidence="5" id="KW-0688">Ribosomal frameshifting</keyword>
<dbReference type="OrthoDB" id="5959761at2759"/>
<gene>
    <name evidence="6" type="ORF">FCALED_LOCUS16370</name>
</gene>
<sequence length="211" mass="23584">FVQPKEQLLAVFSTSTKGASSSTASTSECYYYSTCKFNWARRQGGVPDMTPESTEFFLKPDFLVRDNGGSLATLGSPLGSKNKGSIKKNRKPSFFEQVFRGVTTNVDRYLTIISSHDKYECVWEGFVMDGTLFLRGNAMESVNLKKESIVAVIELAEECLKCHSLVVCFEKEKQSSNLSMITRIFLYIGFEIVAPGTFNHSNDFILVGMEL</sequence>